<feature type="transmembrane region" description="Helical" evidence="9">
    <location>
        <begin position="21"/>
        <end position="45"/>
    </location>
</feature>
<evidence type="ECO:0000256" key="8">
    <source>
        <dbReference type="ARBA" id="ARBA00025323"/>
    </source>
</evidence>
<keyword evidence="4 9" id="KW-0812">Transmembrane</keyword>
<dbReference type="Pfam" id="PF00528">
    <property type="entry name" value="BPD_transp_1"/>
    <property type="match status" value="1"/>
</dbReference>
<name>A0A5K7XC32_9BACT</name>
<comment type="caution">
    <text evidence="9">Lacks conserved residue(s) required for the propagation of feature annotation.</text>
</comment>
<dbReference type="PROSITE" id="PS50928">
    <property type="entry name" value="ABC_TM1"/>
    <property type="match status" value="1"/>
</dbReference>
<keyword evidence="5 9" id="KW-1133">Transmembrane helix</keyword>
<dbReference type="PANTHER" id="PTHR30406">
    <property type="entry name" value="SULFATE TRANSPORT SYSTEM PERMEASE PROTEIN"/>
    <property type="match status" value="1"/>
</dbReference>
<dbReference type="CDD" id="cd06261">
    <property type="entry name" value="TM_PBP2"/>
    <property type="match status" value="1"/>
</dbReference>
<dbReference type="InterPro" id="IPR011865">
    <property type="entry name" value="CysT_permease"/>
</dbReference>
<feature type="transmembrane region" description="Helical" evidence="9">
    <location>
        <begin position="138"/>
        <end position="157"/>
    </location>
</feature>
<sequence length="279" mass="29912">MSNTFAKRQVIPGFGITMGYTVTYLSLIVLIPLAALFIKSAGLGWDDFWKAVWNPRVIASYKLTFGASLVAAIVNAVCGFVVAWTLVRYKFPGKAIIDAMIDLPFALPTAVSGIALTAVYSSHGWFGQYLEPLGIKVAYTPLGITLALVFIGLPFVVRTLQPALADLERESEEAAASLGANRFQTFTRVILPTILPALLTGFALSLARAIGEYGSVVFISGNMPMRTEITSLLIISKLEQYDTAGAAAISVVMLIASFGLLLAINMLQHLAGRRYTAGA</sequence>
<keyword evidence="6 9" id="KW-0764">Sulfate transport</keyword>
<evidence type="ECO:0000259" key="10">
    <source>
        <dbReference type="PROSITE" id="PS50928"/>
    </source>
</evidence>
<dbReference type="InterPro" id="IPR000515">
    <property type="entry name" value="MetI-like"/>
</dbReference>
<proteinExistence type="inferred from homology"/>
<organism evidence="11 12">
    <name type="scientific">Lacipirellula parvula</name>
    <dbReference type="NCBI Taxonomy" id="2650471"/>
    <lineage>
        <taxon>Bacteria</taxon>
        <taxon>Pseudomonadati</taxon>
        <taxon>Planctomycetota</taxon>
        <taxon>Planctomycetia</taxon>
        <taxon>Pirellulales</taxon>
        <taxon>Lacipirellulaceae</taxon>
        <taxon>Lacipirellula</taxon>
    </lineage>
</organism>
<dbReference type="PANTHER" id="PTHR30406:SF8">
    <property type="entry name" value="SULFATE TRANSPORT SYSTEM PERMEASE PROTEIN CYST"/>
    <property type="match status" value="1"/>
</dbReference>
<evidence type="ECO:0000256" key="6">
    <source>
        <dbReference type="ARBA" id="ARBA00023032"/>
    </source>
</evidence>
<comment type="function">
    <text evidence="9">Part of the ABC transporter complex (TC 3.A.1.6.1) involved in sulfate/thiosulfate import.</text>
</comment>
<feature type="domain" description="ABC transmembrane type-1" evidence="10">
    <location>
        <begin position="61"/>
        <end position="264"/>
    </location>
</feature>
<dbReference type="Proteomes" id="UP000326837">
    <property type="component" value="Chromosome"/>
</dbReference>
<evidence type="ECO:0000313" key="11">
    <source>
        <dbReference type="EMBL" id="BBO34384.1"/>
    </source>
</evidence>
<dbReference type="NCBIfam" id="TIGR02139">
    <property type="entry name" value="permease_CysT"/>
    <property type="match status" value="1"/>
</dbReference>
<comment type="similarity">
    <text evidence="9">Belongs to the binding-protein-dependent transport system permease family. CysTW subfamily.</text>
</comment>
<dbReference type="RefSeq" id="WP_152099967.1">
    <property type="nucleotide sequence ID" value="NZ_AP021861.1"/>
</dbReference>
<dbReference type="GO" id="GO:0015419">
    <property type="term" value="F:ABC-type sulfate transporter activity"/>
    <property type="evidence" value="ECO:0007669"/>
    <property type="project" value="UniProtKB-UniRule"/>
</dbReference>
<dbReference type="EMBL" id="AP021861">
    <property type="protein sequence ID" value="BBO34384.1"/>
    <property type="molecule type" value="Genomic_DNA"/>
</dbReference>
<evidence type="ECO:0000256" key="5">
    <source>
        <dbReference type="ARBA" id="ARBA00022989"/>
    </source>
</evidence>
<dbReference type="Gene3D" id="1.10.3720.10">
    <property type="entry name" value="MetI-like"/>
    <property type="match status" value="1"/>
</dbReference>
<evidence type="ECO:0000256" key="7">
    <source>
        <dbReference type="ARBA" id="ARBA00023136"/>
    </source>
</evidence>
<feature type="transmembrane region" description="Helical" evidence="9">
    <location>
        <begin position="65"/>
        <end position="87"/>
    </location>
</feature>
<comment type="subcellular location">
    <subcellularLocation>
        <location evidence="1">Cell membrane</location>
        <topology evidence="1">Multi-pass membrane protein</topology>
    </subcellularLocation>
</comment>
<gene>
    <name evidence="11" type="ORF">PLANPX_3996</name>
</gene>
<comment type="subunit">
    <text evidence="2">The complex is composed of two ATP-binding proteins (CysA), two transmembrane proteins (CysT and CysW) and a solute-binding protein (CysP).</text>
</comment>
<reference evidence="12" key="1">
    <citation type="submission" date="2019-10" db="EMBL/GenBank/DDBJ databases">
        <title>Lacipirellula parvula gen. nov., sp. nov., representing a lineage of planctomycetes widespread in freshwater anoxic habitats, and description of the family Lacipirellulaceae.</title>
        <authorList>
            <person name="Dedysh S.N."/>
            <person name="Kulichevskaya I.S."/>
            <person name="Beletsky A.V."/>
            <person name="Rakitin A.L."/>
            <person name="Mardanov A.V."/>
            <person name="Ivanova A.A."/>
            <person name="Saltykova V.X."/>
            <person name="Rijpstra W.I.C."/>
            <person name="Sinninghe Damste J.S."/>
            <person name="Ravin N.V."/>
        </authorList>
    </citation>
    <scope>NUCLEOTIDE SEQUENCE [LARGE SCALE GENOMIC DNA]</scope>
    <source>
        <strain evidence="12">PX69</strain>
    </source>
</reference>
<dbReference type="InterPro" id="IPR005667">
    <property type="entry name" value="Sulph_transpt2"/>
</dbReference>
<evidence type="ECO:0000256" key="3">
    <source>
        <dbReference type="ARBA" id="ARBA00022448"/>
    </source>
</evidence>
<dbReference type="NCBIfam" id="TIGR00969">
    <property type="entry name" value="3a0106s02"/>
    <property type="match status" value="1"/>
</dbReference>
<dbReference type="InterPro" id="IPR035906">
    <property type="entry name" value="MetI-like_sf"/>
</dbReference>
<dbReference type="GO" id="GO:0005886">
    <property type="term" value="C:plasma membrane"/>
    <property type="evidence" value="ECO:0007669"/>
    <property type="project" value="UniProtKB-SubCell"/>
</dbReference>
<keyword evidence="12" id="KW-1185">Reference proteome</keyword>
<evidence type="ECO:0000313" key="12">
    <source>
        <dbReference type="Proteomes" id="UP000326837"/>
    </source>
</evidence>
<evidence type="ECO:0000256" key="2">
    <source>
        <dbReference type="ARBA" id="ARBA00011779"/>
    </source>
</evidence>
<dbReference type="KEGG" id="lpav:PLANPX_3996"/>
<evidence type="ECO:0000256" key="9">
    <source>
        <dbReference type="RuleBase" id="RU366001"/>
    </source>
</evidence>
<dbReference type="FunFam" id="1.10.3720.10:FF:000004">
    <property type="entry name" value="Sulfate transport system permease protein CysT"/>
    <property type="match status" value="1"/>
</dbReference>
<keyword evidence="7 9" id="KW-0472">Membrane</keyword>
<evidence type="ECO:0000256" key="1">
    <source>
        <dbReference type="ARBA" id="ARBA00004651"/>
    </source>
</evidence>
<feature type="transmembrane region" description="Helical" evidence="9">
    <location>
        <begin position="99"/>
        <end position="118"/>
    </location>
</feature>
<keyword evidence="3 9" id="KW-0813">Transport</keyword>
<dbReference type="AlphaFoldDB" id="A0A5K7XC32"/>
<protein>
    <recommendedName>
        <fullName evidence="9">Sulfate transport system permease protein CysT</fullName>
    </recommendedName>
</protein>
<dbReference type="SUPFAM" id="SSF161098">
    <property type="entry name" value="MetI-like"/>
    <property type="match status" value="1"/>
</dbReference>
<evidence type="ECO:0000256" key="4">
    <source>
        <dbReference type="ARBA" id="ARBA00022692"/>
    </source>
</evidence>
<feature type="transmembrane region" description="Helical" evidence="9">
    <location>
        <begin position="244"/>
        <end position="264"/>
    </location>
</feature>
<feature type="transmembrane region" description="Helical" evidence="9">
    <location>
        <begin position="189"/>
        <end position="210"/>
    </location>
</feature>
<accession>A0A5K7XC32</accession>
<comment type="function">
    <text evidence="8">Part of the ABC transporter complex CysAWTP (TC 3.A.1.6.1) involved in sulfate/thiosulfate import. Probably responsible for the translocation of the substrate across the membrane.</text>
</comment>